<dbReference type="SMART" id="SM01019">
    <property type="entry name" value="B3"/>
    <property type="match status" value="1"/>
</dbReference>
<feature type="compositionally biased region" description="Polar residues" evidence="9">
    <location>
        <begin position="157"/>
        <end position="170"/>
    </location>
</feature>
<dbReference type="Pfam" id="PF06507">
    <property type="entry name" value="ARF_AD"/>
    <property type="match status" value="1"/>
</dbReference>
<comment type="similarity">
    <text evidence="2 8">Belongs to the ARF family.</text>
</comment>
<comment type="function">
    <text evidence="8">Auxin response factors (ARFs) are transcriptional factors that bind specifically to the DNA sequence 5'-TGTCTC-3' found in the auxin-responsive promoter elements (AuxREs).</text>
</comment>
<evidence type="ECO:0000256" key="8">
    <source>
        <dbReference type="RuleBase" id="RU004561"/>
    </source>
</evidence>
<name>A0ABD1YGH7_9MARC</name>
<feature type="domain" description="TF-B3" evidence="10">
    <location>
        <begin position="157"/>
        <end position="268"/>
    </location>
</feature>
<dbReference type="InterPro" id="IPR015300">
    <property type="entry name" value="DNA-bd_pseudobarrel_sf"/>
</dbReference>
<evidence type="ECO:0000313" key="13">
    <source>
        <dbReference type="Proteomes" id="UP001605036"/>
    </source>
</evidence>
<evidence type="ECO:0000259" key="10">
    <source>
        <dbReference type="PROSITE" id="PS50863"/>
    </source>
</evidence>
<dbReference type="EMBL" id="JBHFFA010000004">
    <property type="protein sequence ID" value="KAL2629768.1"/>
    <property type="molecule type" value="Genomic_DNA"/>
</dbReference>
<feature type="region of interest" description="Disordered" evidence="9">
    <location>
        <begin position="186"/>
        <end position="205"/>
    </location>
</feature>
<keyword evidence="13" id="KW-1185">Reference proteome</keyword>
<dbReference type="AlphaFoldDB" id="A0ABD1YGH7"/>
<proteinExistence type="inferred from homology"/>
<dbReference type="PROSITE" id="PS51745">
    <property type="entry name" value="PB1"/>
    <property type="match status" value="1"/>
</dbReference>
<dbReference type="CDD" id="cd10017">
    <property type="entry name" value="B3_DNA"/>
    <property type="match status" value="1"/>
</dbReference>
<evidence type="ECO:0000313" key="12">
    <source>
        <dbReference type="EMBL" id="KAL2629768.1"/>
    </source>
</evidence>
<comment type="caution">
    <text evidence="12">The sequence shown here is derived from an EMBL/GenBank/DDBJ whole genome shotgun (WGS) entry which is preliminary data.</text>
</comment>
<dbReference type="GO" id="GO:0009734">
    <property type="term" value="P:auxin-activated signaling pathway"/>
    <property type="evidence" value="ECO:0007669"/>
    <property type="project" value="UniProtKB-KW"/>
</dbReference>
<accession>A0ABD1YGH7</accession>
<reference evidence="12 13" key="1">
    <citation type="submission" date="2024-09" db="EMBL/GenBank/DDBJ databases">
        <title>Chromosome-scale assembly of Riccia fluitans.</title>
        <authorList>
            <person name="Paukszto L."/>
            <person name="Sawicki J."/>
            <person name="Karawczyk K."/>
            <person name="Piernik-Szablinska J."/>
            <person name="Szczecinska M."/>
            <person name="Mazdziarz M."/>
        </authorList>
    </citation>
    <scope>NUCLEOTIDE SEQUENCE [LARGE SCALE GENOMIC DNA]</scope>
    <source>
        <strain evidence="12">Rf_01</strain>
        <tissue evidence="12">Aerial parts of the thallus</tissue>
    </source>
</reference>
<dbReference type="Gene3D" id="2.30.30.1040">
    <property type="match status" value="1"/>
</dbReference>
<dbReference type="FunFam" id="2.30.30.1040:FF:000001">
    <property type="entry name" value="Auxin response factor"/>
    <property type="match status" value="1"/>
</dbReference>
<sequence>MSEASSLTRQPHRTNNNGHLLSYQQSSDALPPASRSMRPATSHTPASTGFVAGEDPLDSELWYACAGRKTLPPVGSVVAYLPQGHIEQVAACNNQELDTQIPRYNLPAVIPCTLSDIQLNADPESDEVFATLTLIPLSEPCEDLLEFPQRKSRTRSFTKTLTQSDTSTHGGFSVPRKAAEDCLPQLDMTPKPAEENGQPPPPSQELVARDFHCTEWKFRHIYRGQPKRHLLTTGWSLFVSQKRLVAGDAVLFLRGENGQLRVGVRRAPRQQQLQPKVLTSPTMHIGVLAAAAHAATEKSRFTLIYNPRSCPSEFVIPYSKYVSALKANFSVGQRFRMDVGFEDVSDRRQTGTITGVSECDPAIWPGSSWRSLQVNWDESLSNDRQERVSPWEVEPFTASSTPAPSVSTRKRSRAVTQSPAVSTSTASKRNAVDNKAQTARVAGATHVDAEKMTIDEDSADVHSSKMSWVKVEENARNDMGVCVSCPGSDNWMSLRRPEPPQVSDIFRNHSTAGVQDFRGIIDVQMREPEHSRFCVKPFRESNKEEMTSSGSARSLQNFMTSTDLNLAVTSPVSTNSKPSSLMWPQQQQTLLLSHFETPSAASWLYRTGQSDVAASTTRGSRSDGATFTMSHLHPAEADGSSHPSTPKEPFWDRRVRVEAECNRAAAPAPSEQKCKIFGVPLDNKPTVAALPSQLPGSKVVRNADDGSAPSGGRGADIVVSPSPTSSAVGAGDQDKVPQRSVKSSQNLQQGPVRTFTKIHKHGSVSRSIDVSSYDGYADLLRKVESLFDLDGELFDKKSGWQLVYTDHELDVLLVGDDPWQEFVSCVRNLRLLAPGEASSSGRSGQSDDDTIVV</sequence>
<keyword evidence="3 8" id="KW-0805">Transcription regulation</keyword>
<dbReference type="PANTHER" id="PTHR31384:SF1">
    <property type="entry name" value="AUXIN RESPONSE FACTOR 9"/>
    <property type="match status" value="1"/>
</dbReference>
<dbReference type="SUPFAM" id="SSF101936">
    <property type="entry name" value="DNA-binding pseudobarrel domain"/>
    <property type="match status" value="1"/>
</dbReference>
<evidence type="ECO:0000256" key="5">
    <source>
        <dbReference type="ARBA" id="ARBA00023163"/>
    </source>
</evidence>
<dbReference type="PROSITE" id="PS50863">
    <property type="entry name" value="B3"/>
    <property type="match status" value="1"/>
</dbReference>
<dbReference type="InterPro" id="IPR010525">
    <property type="entry name" value="ARF_dom"/>
</dbReference>
<dbReference type="GO" id="GO:0003677">
    <property type="term" value="F:DNA binding"/>
    <property type="evidence" value="ECO:0007669"/>
    <property type="project" value="UniProtKB-KW"/>
</dbReference>
<keyword evidence="4 8" id="KW-0238">DNA-binding</keyword>
<dbReference type="InterPro" id="IPR053793">
    <property type="entry name" value="PB1-like"/>
</dbReference>
<dbReference type="Gene3D" id="2.40.330.10">
    <property type="entry name" value="DNA-binding pseudobarrel domain"/>
    <property type="match status" value="1"/>
</dbReference>
<dbReference type="PANTHER" id="PTHR31384">
    <property type="entry name" value="AUXIN RESPONSE FACTOR 4-RELATED"/>
    <property type="match status" value="1"/>
</dbReference>
<keyword evidence="7 8" id="KW-0927">Auxin signaling pathway</keyword>
<evidence type="ECO:0000256" key="6">
    <source>
        <dbReference type="ARBA" id="ARBA00023242"/>
    </source>
</evidence>
<feature type="region of interest" description="Disordered" evidence="9">
    <location>
        <begin position="394"/>
        <end position="437"/>
    </location>
</feature>
<dbReference type="InterPro" id="IPR044835">
    <property type="entry name" value="ARF_plant"/>
</dbReference>
<keyword evidence="5 8" id="KW-0804">Transcription</keyword>
<evidence type="ECO:0000256" key="7">
    <source>
        <dbReference type="ARBA" id="ARBA00023294"/>
    </source>
</evidence>
<feature type="region of interest" description="Disordered" evidence="9">
    <location>
        <begin position="688"/>
        <end position="747"/>
    </location>
</feature>
<dbReference type="GO" id="GO:0005634">
    <property type="term" value="C:nucleus"/>
    <property type="evidence" value="ECO:0007669"/>
    <property type="project" value="UniProtKB-SubCell"/>
</dbReference>
<evidence type="ECO:0000256" key="3">
    <source>
        <dbReference type="ARBA" id="ARBA00023015"/>
    </source>
</evidence>
<dbReference type="Proteomes" id="UP001605036">
    <property type="component" value="Unassembled WGS sequence"/>
</dbReference>
<evidence type="ECO:0000256" key="2">
    <source>
        <dbReference type="ARBA" id="ARBA00007853"/>
    </source>
</evidence>
<dbReference type="InterPro" id="IPR003340">
    <property type="entry name" value="B3_DNA-bd"/>
</dbReference>
<comment type="subcellular location">
    <subcellularLocation>
        <location evidence="1 8">Nucleus</location>
    </subcellularLocation>
</comment>
<dbReference type="Pfam" id="PF02309">
    <property type="entry name" value="AUX_IAA"/>
    <property type="match status" value="1"/>
</dbReference>
<protein>
    <recommendedName>
        <fullName evidence="8">Auxin response factor</fullName>
    </recommendedName>
</protein>
<evidence type="ECO:0000256" key="1">
    <source>
        <dbReference type="ARBA" id="ARBA00004123"/>
    </source>
</evidence>
<evidence type="ECO:0000259" key="11">
    <source>
        <dbReference type="PROSITE" id="PS51745"/>
    </source>
</evidence>
<gene>
    <name evidence="12" type="ORF">R1flu_014454</name>
</gene>
<keyword evidence="6 8" id="KW-0539">Nucleus</keyword>
<organism evidence="12 13">
    <name type="scientific">Riccia fluitans</name>
    <dbReference type="NCBI Taxonomy" id="41844"/>
    <lineage>
        <taxon>Eukaryota</taxon>
        <taxon>Viridiplantae</taxon>
        <taxon>Streptophyta</taxon>
        <taxon>Embryophyta</taxon>
        <taxon>Marchantiophyta</taxon>
        <taxon>Marchantiopsida</taxon>
        <taxon>Marchantiidae</taxon>
        <taxon>Marchantiales</taxon>
        <taxon>Ricciaceae</taxon>
        <taxon>Riccia</taxon>
    </lineage>
</organism>
<feature type="compositionally biased region" description="Low complexity" evidence="9">
    <location>
        <begin position="397"/>
        <end position="407"/>
    </location>
</feature>
<feature type="compositionally biased region" description="Polar residues" evidence="9">
    <location>
        <begin position="414"/>
        <end position="428"/>
    </location>
</feature>
<evidence type="ECO:0000256" key="4">
    <source>
        <dbReference type="ARBA" id="ARBA00023125"/>
    </source>
</evidence>
<dbReference type="InterPro" id="IPR033389">
    <property type="entry name" value="AUX/IAA_dom"/>
</dbReference>
<comment type="subunit">
    <text evidence="8">Homodimers and heterodimers.</text>
</comment>
<feature type="region of interest" description="Disordered" evidence="9">
    <location>
        <begin position="155"/>
        <end position="176"/>
    </location>
</feature>
<dbReference type="SUPFAM" id="SSF54277">
    <property type="entry name" value="CAD &amp; PB1 domains"/>
    <property type="match status" value="1"/>
</dbReference>
<feature type="region of interest" description="Disordered" evidence="9">
    <location>
        <begin position="1"/>
        <end position="52"/>
    </location>
</feature>
<dbReference type="FunFam" id="2.40.330.10:FF:000001">
    <property type="entry name" value="Auxin response factor"/>
    <property type="match status" value="1"/>
</dbReference>
<dbReference type="Gene3D" id="3.10.20.90">
    <property type="entry name" value="Phosphatidylinositol 3-kinase Catalytic Subunit, Chain A, domain 1"/>
    <property type="match status" value="1"/>
</dbReference>
<evidence type="ECO:0000256" key="9">
    <source>
        <dbReference type="SAM" id="MobiDB-lite"/>
    </source>
</evidence>
<feature type="compositionally biased region" description="Polar residues" evidence="9">
    <location>
        <begin position="1"/>
        <end position="28"/>
    </location>
</feature>
<dbReference type="Pfam" id="PF02362">
    <property type="entry name" value="B3"/>
    <property type="match status" value="1"/>
</dbReference>
<feature type="domain" description="PB1" evidence="11">
    <location>
        <begin position="753"/>
        <end position="836"/>
    </location>
</feature>